<protein>
    <submittedName>
        <fullName evidence="2">Uncharacterized protein</fullName>
    </submittedName>
</protein>
<name>A0A0H5QLG3_9EUKA</name>
<dbReference type="EMBL" id="HACM01001754">
    <property type="protein sequence ID" value="CRZ02196.1"/>
    <property type="molecule type" value="Transcribed_RNA"/>
</dbReference>
<feature type="non-terminal residue" evidence="2">
    <location>
        <position position="1"/>
    </location>
</feature>
<feature type="compositionally biased region" description="Acidic residues" evidence="1">
    <location>
        <begin position="339"/>
        <end position="349"/>
    </location>
</feature>
<dbReference type="AlphaFoldDB" id="A0A0H5QLG3"/>
<evidence type="ECO:0000313" key="2">
    <source>
        <dbReference type="EMBL" id="CRZ02196.1"/>
    </source>
</evidence>
<sequence length="425" mass="48546">RFHCDYQIHLICWDMTTSRTRPKPIKLHSRAKSISDAEVGEEMDMFAFAPLHFNSPSPSVIPGGLLISTMETILDHRHVRPMASLVDVKTTVSQCEKSLPYIECTDLLSFKVILQLSVFSDPTLFESYSIVYTNKRHCKSKMGEKYVNVSGAERAQVLEDILNWAPQNQKFERSVSMTSYVNPKVVTSWRCMSMPGVANSHRRIFGGSRSHCLTRKPVKLSIVLFSTGDFELKLRIVFAQHENECKQSLKLTTLQHLGSCEGSGQVQESTFSPTLVKMSNVPSAKADDDTTLSACFEGIVQRTAPVNIQDDLCRRQQLPARSYQRNPARKNRNATLSSEEYDRDSDFEEPSLKASSAQKAMRVWFNRVRKYFLSQQKGVTRSKIRANFPRLKQGYLERVLNRLMEKKMVQRLDPQTLCHRVHLAM</sequence>
<proteinExistence type="predicted"/>
<accession>A0A0H5QLG3</accession>
<feature type="region of interest" description="Disordered" evidence="1">
    <location>
        <begin position="319"/>
        <end position="352"/>
    </location>
</feature>
<reference evidence="2" key="1">
    <citation type="submission" date="2015-04" db="EMBL/GenBank/DDBJ databases">
        <title>The genome sequence of the plant pathogenic Rhizarian Plasmodiophora brassicae reveals insights in its biotrophic life cycle and the origin of chitin synthesis.</title>
        <authorList>
            <person name="Schwelm A."/>
            <person name="Fogelqvist J."/>
            <person name="Knaust A."/>
            <person name="Julke S."/>
            <person name="Lilja T."/>
            <person name="Dhandapani V."/>
            <person name="Bonilla-Rosso G."/>
            <person name="Karlsson M."/>
            <person name="Shevchenko A."/>
            <person name="Choi S.R."/>
            <person name="Kim H.G."/>
            <person name="Park J.Y."/>
            <person name="Lim Y.P."/>
            <person name="Ludwig-Muller J."/>
            <person name="Dixelius C."/>
        </authorList>
    </citation>
    <scope>NUCLEOTIDE SEQUENCE</scope>
    <source>
        <tissue evidence="2">Potato root galls</tissue>
    </source>
</reference>
<evidence type="ECO:0000256" key="1">
    <source>
        <dbReference type="SAM" id="MobiDB-lite"/>
    </source>
</evidence>
<organism evidence="2">
    <name type="scientific">Spongospora subterranea</name>
    <dbReference type="NCBI Taxonomy" id="70186"/>
    <lineage>
        <taxon>Eukaryota</taxon>
        <taxon>Sar</taxon>
        <taxon>Rhizaria</taxon>
        <taxon>Endomyxa</taxon>
        <taxon>Phytomyxea</taxon>
        <taxon>Plasmodiophorida</taxon>
        <taxon>Plasmodiophoridae</taxon>
        <taxon>Spongospora</taxon>
    </lineage>
</organism>